<dbReference type="AlphaFoldDB" id="B1ZVB2"/>
<dbReference type="KEGG" id="ote:Oter_3502"/>
<dbReference type="InterPro" id="IPR023346">
    <property type="entry name" value="Lysozyme-like_dom_sf"/>
</dbReference>
<proteinExistence type="predicted"/>
<name>B1ZVB2_OPITP</name>
<accession>B1ZVB2</accession>
<feature type="signal peptide" evidence="1">
    <location>
        <begin position="1"/>
        <end position="23"/>
    </location>
</feature>
<organism evidence="2 3">
    <name type="scientific">Opitutus terrae (strain DSM 11246 / JCM 15787 / PB90-1)</name>
    <dbReference type="NCBI Taxonomy" id="452637"/>
    <lineage>
        <taxon>Bacteria</taxon>
        <taxon>Pseudomonadati</taxon>
        <taxon>Verrucomicrobiota</taxon>
        <taxon>Opitutia</taxon>
        <taxon>Opitutales</taxon>
        <taxon>Opitutaceae</taxon>
        <taxon>Opitutus</taxon>
    </lineage>
</organism>
<reference evidence="2 3" key="1">
    <citation type="journal article" date="2011" name="J. Bacteriol.">
        <title>Genome sequence of the verrucomicrobium Opitutus terrae PB90-1, an abundant inhabitant of rice paddy soil ecosystems.</title>
        <authorList>
            <person name="van Passel M.W."/>
            <person name="Kant R."/>
            <person name="Palva A."/>
            <person name="Copeland A."/>
            <person name="Lucas S."/>
            <person name="Lapidus A."/>
            <person name="Glavina del Rio T."/>
            <person name="Pitluck S."/>
            <person name="Goltsman E."/>
            <person name="Clum A."/>
            <person name="Sun H."/>
            <person name="Schmutz J."/>
            <person name="Larimer F.W."/>
            <person name="Land M.L."/>
            <person name="Hauser L."/>
            <person name="Kyrpides N."/>
            <person name="Mikhailova N."/>
            <person name="Richardson P.P."/>
            <person name="Janssen P.H."/>
            <person name="de Vos W.M."/>
            <person name="Smidt H."/>
        </authorList>
    </citation>
    <scope>NUCLEOTIDE SEQUENCE [LARGE SCALE GENOMIC DNA]</scope>
    <source>
        <strain evidence="3">DSM 11246 / JCM 15787 / PB90-1</strain>
    </source>
</reference>
<protein>
    <recommendedName>
        <fullName evidence="4">Transglycosylase SLT domain-containing protein</fullName>
    </recommendedName>
</protein>
<sequence length="153" mass="17208">MQHVRFNSRLLFLLATLFAVGWADDARAVGRAEILRAIQAVENPHDTSRPGKYGELGPYQFRRSTWRMHTKAPFAEALNRYAAEDVAVRHYEWLKRGLLRNGVAPTPYMIALAWNGGLTAAVRGRASASAHDYASRVNNLAQEMNRSRLVSVE</sequence>
<keyword evidence="1" id="KW-0732">Signal</keyword>
<dbReference type="EMBL" id="CP001032">
    <property type="protein sequence ID" value="ACB76779.1"/>
    <property type="molecule type" value="Genomic_DNA"/>
</dbReference>
<dbReference type="HOGENOM" id="CLU_1711398_0_0_0"/>
<evidence type="ECO:0000313" key="3">
    <source>
        <dbReference type="Proteomes" id="UP000007013"/>
    </source>
</evidence>
<dbReference type="Proteomes" id="UP000007013">
    <property type="component" value="Chromosome"/>
</dbReference>
<evidence type="ECO:0000313" key="2">
    <source>
        <dbReference type="EMBL" id="ACB76779.1"/>
    </source>
</evidence>
<dbReference type="RefSeq" id="WP_012376308.1">
    <property type="nucleotide sequence ID" value="NC_010571.1"/>
</dbReference>
<evidence type="ECO:0008006" key="4">
    <source>
        <dbReference type="Google" id="ProtNLM"/>
    </source>
</evidence>
<dbReference type="SUPFAM" id="SSF53955">
    <property type="entry name" value="Lysozyme-like"/>
    <property type="match status" value="1"/>
</dbReference>
<dbReference type="OrthoDB" id="196757at2"/>
<evidence type="ECO:0000256" key="1">
    <source>
        <dbReference type="SAM" id="SignalP"/>
    </source>
</evidence>
<gene>
    <name evidence="2" type="ordered locus">Oter_3502</name>
</gene>
<feature type="chain" id="PRO_5002774613" description="Transglycosylase SLT domain-containing protein" evidence="1">
    <location>
        <begin position="24"/>
        <end position="153"/>
    </location>
</feature>
<keyword evidence="3" id="KW-1185">Reference proteome</keyword>